<accession>A0A133UL65</accession>
<organism evidence="2 3">
    <name type="scientific">candidate division MSBL1 archaeon SCGC-AAA259E19</name>
    <dbReference type="NCBI Taxonomy" id="1698264"/>
    <lineage>
        <taxon>Archaea</taxon>
        <taxon>Methanobacteriati</taxon>
        <taxon>Methanobacteriota</taxon>
        <taxon>candidate division MSBL1</taxon>
    </lineage>
</organism>
<evidence type="ECO:0000313" key="3">
    <source>
        <dbReference type="Proteomes" id="UP000070284"/>
    </source>
</evidence>
<dbReference type="Proteomes" id="UP000070284">
    <property type="component" value="Unassembled WGS sequence"/>
</dbReference>
<reference evidence="2 3" key="1">
    <citation type="journal article" date="2016" name="Sci. Rep.">
        <title>Metabolic traits of an uncultured archaeal lineage -MSBL1- from brine pools of the Red Sea.</title>
        <authorList>
            <person name="Mwirichia R."/>
            <person name="Alam I."/>
            <person name="Rashid M."/>
            <person name="Vinu M."/>
            <person name="Ba-Alawi W."/>
            <person name="Anthony Kamau A."/>
            <person name="Kamanda Ngugi D."/>
            <person name="Goker M."/>
            <person name="Klenk H.P."/>
            <person name="Bajic V."/>
            <person name="Stingl U."/>
        </authorList>
    </citation>
    <scope>NUCLEOTIDE SEQUENCE [LARGE SCALE GENOMIC DNA]</scope>
    <source>
        <strain evidence="2">SCGC-AAA259E19</strain>
    </source>
</reference>
<keyword evidence="3" id="KW-1185">Reference proteome</keyword>
<keyword evidence="1" id="KW-1133">Transmembrane helix</keyword>
<sequence>MIKGIKGLLSSKALAVAVVIAIVAIGIGAYFLMSQEEQAPQEEPAPAALLKSFLDEPVFG</sequence>
<comment type="caution">
    <text evidence="2">The sequence shown here is derived from an EMBL/GenBank/DDBJ whole genome shotgun (WGS) entry which is preliminary data.</text>
</comment>
<feature type="transmembrane region" description="Helical" evidence="1">
    <location>
        <begin position="12"/>
        <end position="33"/>
    </location>
</feature>
<keyword evidence="1" id="KW-0812">Transmembrane</keyword>
<dbReference type="AlphaFoldDB" id="A0A133UL65"/>
<protein>
    <submittedName>
        <fullName evidence="2">Uncharacterized protein</fullName>
    </submittedName>
</protein>
<evidence type="ECO:0000313" key="2">
    <source>
        <dbReference type="EMBL" id="KXA94968.1"/>
    </source>
</evidence>
<dbReference type="EMBL" id="LHXO01000030">
    <property type="protein sequence ID" value="KXA94968.1"/>
    <property type="molecule type" value="Genomic_DNA"/>
</dbReference>
<gene>
    <name evidence="2" type="ORF">AKJ65_02885</name>
</gene>
<keyword evidence="1" id="KW-0472">Membrane</keyword>
<proteinExistence type="predicted"/>
<name>A0A133UL65_9EURY</name>
<evidence type="ECO:0000256" key="1">
    <source>
        <dbReference type="SAM" id="Phobius"/>
    </source>
</evidence>